<dbReference type="PANTHER" id="PTHR33515">
    <property type="entry name" value="RIBOSOME-BINDING FACTOR A, CHLOROPLASTIC-RELATED"/>
    <property type="match status" value="1"/>
</dbReference>
<proteinExistence type="inferred from homology"/>
<dbReference type="PROSITE" id="PS01319">
    <property type="entry name" value="RBFA"/>
    <property type="match status" value="1"/>
</dbReference>
<dbReference type="InterPro" id="IPR020053">
    <property type="entry name" value="Ribosome-bd_factorA_CS"/>
</dbReference>
<comment type="subunit">
    <text evidence="2">Monomer. Binds 30S ribosomal subunits, but not 50S ribosomal subunits or 70S ribosomes.</text>
</comment>
<evidence type="ECO:0000313" key="5">
    <source>
        <dbReference type="Proteomes" id="UP000234935"/>
    </source>
</evidence>
<dbReference type="GO" id="GO:0030490">
    <property type="term" value="P:maturation of SSU-rRNA"/>
    <property type="evidence" value="ECO:0007669"/>
    <property type="project" value="UniProtKB-UniRule"/>
</dbReference>
<accession>A0A2N5IYF3</accession>
<dbReference type="Gene3D" id="3.30.300.20">
    <property type="match status" value="1"/>
</dbReference>
<protein>
    <recommendedName>
        <fullName evidence="2">Ribosome-binding factor A</fullName>
    </recommendedName>
</protein>
<organism evidence="4 5">
    <name type="scientific">Bifidobacterium anseris</name>
    <dbReference type="NCBI Taxonomy" id="2020963"/>
    <lineage>
        <taxon>Bacteria</taxon>
        <taxon>Bacillati</taxon>
        <taxon>Actinomycetota</taxon>
        <taxon>Actinomycetes</taxon>
        <taxon>Bifidobacteriales</taxon>
        <taxon>Bifidobacteriaceae</taxon>
        <taxon>Bifidobacterium</taxon>
    </lineage>
</organism>
<dbReference type="RefSeq" id="WP_101671503.1">
    <property type="nucleotide sequence ID" value="NZ_NMYC01000005.1"/>
</dbReference>
<evidence type="ECO:0000313" key="4">
    <source>
        <dbReference type="EMBL" id="PLS26991.1"/>
    </source>
</evidence>
<sequence>MQSTNPRAARIAALIQRVIASNMESTLHDKRLKNVTITDVHVTNDLQIAKVYWTTLSHTGNDDGERKRARTALNQAKGRLRSVVGAKAGLRLTPQLEFIFDEVPGEAHEIEDILVTARKRDEELAKMRASAQYAGDADPYRHDDFEQEDLADHAGASDDEIERELDEREHLNKDDYNEYDGDVVEVEELEDFDDDEDDVPSDAAQRAARTEPETTVDETQD</sequence>
<comment type="similarity">
    <text evidence="2">Belongs to the RbfA family.</text>
</comment>
<dbReference type="GO" id="GO:0043024">
    <property type="term" value="F:ribosomal small subunit binding"/>
    <property type="evidence" value="ECO:0007669"/>
    <property type="project" value="TreeGrafter"/>
</dbReference>
<dbReference type="HAMAP" id="MF_00003">
    <property type="entry name" value="RbfA"/>
    <property type="match status" value="1"/>
</dbReference>
<feature type="compositionally biased region" description="Acidic residues" evidence="3">
    <location>
        <begin position="177"/>
        <end position="200"/>
    </location>
</feature>
<comment type="function">
    <text evidence="2">One of several proteins that assist in the late maturation steps of the functional core of the 30S ribosomal subunit. Associates with free 30S ribosomal subunits (but not with 30S subunits that are part of 70S ribosomes or polysomes). Required for efficient processing of 16S rRNA. May interact with the 5'-terminal helix region of 16S rRNA.</text>
</comment>
<evidence type="ECO:0000256" key="1">
    <source>
        <dbReference type="ARBA" id="ARBA00022517"/>
    </source>
</evidence>
<dbReference type="AlphaFoldDB" id="A0A2N5IYF3"/>
<gene>
    <name evidence="2" type="primary">rbfA</name>
    <name evidence="4" type="ORF">CGZ88_1476</name>
</gene>
<dbReference type="InterPro" id="IPR023799">
    <property type="entry name" value="RbfA_dom_sf"/>
</dbReference>
<evidence type="ECO:0000256" key="3">
    <source>
        <dbReference type="SAM" id="MobiDB-lite"/>
    </source>
</evidence>
<keyword evidence="1 2" id="KW-0690">Ribosome biogenesis</keyword>
<name>A0A2N5IYF3_9BIFI</name>
<dbReference type="InterPro" id="IPR015946">
    <property type="entry name" value="KH_dom-like_a/b"/>
</dbReference>
<feature type="compositionally biased region" description="Basic and acidic residues" evidence="3">
    <location>
        <begin position="165"/>
        <end position="176"/>
    </location>
</feature>
<dbReference type="EMBL" id="NMYC01000005">
    <property type="protein sequence ID" value="PLS26991.1"/>
    <property type="molecule type" value="Genomic_DNA"/>
</dbReference>
<feature type="region of interest" description="Disordered" evidence="3">
    <location>
        <begin position="152"/>
        <end position="221"/>
    </location>
</feature>
<dbReference type="Pfam" id="PF02033">
    <property type="entry name" value="RBFA"/>
    <property type="match status" value="1"/>
</dbReference>
<dbReference type="Proteomes" id="UP000234935">
    <property type="component" value="Unassembled WGS sequence"/>
</dbReference>
<dbReference type="PANTHER" id="PTHR33515:SF1">
    <property type="entry name" value="RIBOSOME-BINDING FACTOR A, CHLOROPLASTIC-RELATED"/>
    <property type="match status" value="1"/>
</dbReference>
<comment type="caution">
    <text evidence="4">The sequence shown here is derived from an EMBL/GenBank/DDBJ whole genome shotgun (WGS) entry which is preliminary data.</text>
</comment>
<reference evidence="4 5" key="1">
    <citation type="submission" date="2017-07" db="EMBL/GenBank/DDBJ databases">
        <title>Bifidobacterium novel species.</title>
        <authorList>
            <person name="Lugli G.A."/>
            <person name="Milani C."/>
            <person name="Duranti S."/>
            <person name="Mangifesta M."/>
        </authorList>
    </citation>
    <scope>NUCLEOTIDE SEQUENCE [LARGE SCALE GENOMIC DNA]</scope>
    <source>
        <strain evidence="5">Goo31D</strain>
    </source>
</reference>
<dbReference type="GO" id="GO:0005829">
    <property type="term" value="C:cytosol"/>
    <property type="evidence" value="ECO:0007669"/>
    <property type="project" value="TreeGrafter"/>
</dbReference>
<dbReference type="InterPro" id="IPR000238">
    <property type="entry name" value="RbfA"/>
</dbReference>
<comment type="subcellular location">
    <subcellularLocation>
        <location evidence="2">Cytoplasm</location>
    </subcellularLocation>
</comment>
<keyword evidence="2" id="KW-0963">Cytoplasm</keyword>
<keyword evidence="5" id="KW-1185">Reference proteome</keyword>
<dbReference type="SUPFAM" id="SSF89919">
    <property type="entry name" value="Ribosome-binding factor A, RbfA"/>
    <property type="match status" value="1"/>
</dbReference>
<dbReference type="OrthoDB" id="307788at2"/>
<dbReference type="NCBIfam" id="TIGR00082">
    <property type="entry name" value="rbfA"/>
    <property type="match status" value="1"/>
</dbReference>
<evidence type="ECO:0000256" key="2">
    <source>
        <dbReference type="HAMAP-Rule" id="MF_00003"/>
    </source>
</evidence>